<organism evidence="3 4">
    <name type="scientific">Caenorhabditis tropicalis</name>
    <dbReference type="NCBI Taxonomy" id="1561998"/>
    <lineage>
        <taxon>Eukaryota</taxon>
        <taxon>Metazoa</taxon>
        <taxon>Ecdysozoa</taxon>
        <taxon>Nematoda</taxon>
        <taxon>Chromadorea</taxon>
        <taxon>Rhabditida</taxon>
        <taxon>Rhabditina</taxon>
        <taxon>Rhabditomorpha</taxon>
        <taxon>Rhabditoidea</taxon>
        <taxon>Rhabditidae</taxon>
        <taxon>Peloderinae</taxon>
        <taxon>Caenorhabditis</taxon>
    </lineage>
</organism>
<keyword evidence="2" id="KW-0472">Membrane</keyword>
<feature type="compositionally biased region" description="Basic and acidic residues" evidence="1">
    <location>
        <begin position="1"/>
        <end position="18"/>
    </location>
</feature>
<feature type="region of interest" description="Disordered" evidence="1">
    <location>
        <begin position="1"/>
        <end position="123"/>
    </location>
</feature>
<dbReference type="AlphaFoldDB" id="A0A1I7TM12"/>
<evidence type="ECO:0000256" key="1">
    <source>
        <dbReference type="SAM" id="MobiDB-lite"/>
    </source>
</evidence>
<feature type="compositionally biased region" description="Polar residues" evidence="1">
    <location>
        <begin position="44"/>
        <end position="65"/>
    </location>
</feature>
<dbReference type="eggNOG" id="ENOG502TGRS">
    <property type="taxonomic scope" value="Eukaryota"/>
</dbReference>
<proteinExistence type="predicted"/>
<dbReference type="STRING" id="1561998.A0A1I7TM12"/>
<evidence type="ECO:0000313" key="3">
    <source>
        <dbReference type="Proteomes" id="UP000095282"/>
    </source>
</evidence>
<evidence type="ECO:0000313" key="4">
    <source>
        <dbReference type="WBParaSite" id="Csp11.Scaffold628.g7251.t1"/>
    </source>
</evidence>
<keyword evidence="2" id="KW-0812">Transmembrane</keyword>
<dbReference type="WBParaSite" id="Csp11.Scaffold628.g7251.t1">
    <property type="protein sequence ID" value="Csp11.Scaffold628.g7251.t1"/>
    <property type="gene ID" value="Csp11.Scaffold628.g7251"/>
</dbReference>
<protein>
    <submittedName>
        <fullName evidence="4">Uncharacterized protein</fullName>
    </submittedName>
</protein>
<sequence length="289" mass="33469">MEKSKTLRLEKPKEKDSEEMPPTANSAKSPAQNQKKKKQKQANVPPSKTVQTMTPAISTNKSVLNETKDSGKVPITPTPDVGPDKRSKVRGVMETEETETRMTLESSNEDKKKKKKKKEMKRETNHVYHLRPGINKKAELDRRREFEQELIQFETGEFTYLTDPTRYRFRSTPPLELVIQFVFPSLLLLAIMLASVSCIIFLTKGYKFEMEFNDMSEVTLSKYDSYLVVDSISDYLNSDKVLLENNCPGLIQGPWKKLDEHEFAFLKFESKKVKRAMKALSYRWVKTRN</sequence>
<accession>A0A1I7TM12</accession>
<keyword evidence="2" id="KW-1133">Transmembrane helix</keyword>
<name>A0A1I7TM12_9PELO</name>
<evidence type="ECO:0000256" key="2">
    <source>
        <dbReference type="SAM" id="Phobius"/>
    </source>
</evidence>
<reference evidence="4" key="1">
    <citation type="submission" date="2016-11" db="UniProtKB">
        <authorList>
            <consortium name="WormBaseParasite"/>
        </authorList>
    </citation>
    <scope>IDENTIFICATION</scope>
</reference>
<dbReference type="Proteomes" id="UP000095282">
    <property type="component" value="Unplaced"/>
</dbReference>
<feature type="transmembrane region" description="Helical" evidence="2">
    <location>
        <begin position="177"/>
        <end position="202"/>
    </location>
</feature>
<keyword evidence="3" id="KW-1185">Reference proteome</keyword>